<dbReference type="PROSITE" id="PS51257">
    <property type="entry name" value="PROKAR_LIPOPROTEIN"/>
    <property type="match status" value="1"/>
</dbReference>
<sequence length="335" mass="35908">MKNLFKHSLFTLLFCCFFLSCSKDDQLSGVAPVSSTSNSLDDCSQCTNLDLNKITGSESSPSLSLVGSVTVCQDANNIYITFITGNGEKLIKTQVGFLEDPTAINPSPKYAFDRDFLASDNISLSTMTVPLSDIAAVPGNVLNIFALATVQGNGQAWAGTLSFDLSGYPHSRYFTYTVKDCTTPPPTEDGCSFSLGYYFAKPNVEWPNSTLECPNGSVILGSNTYCKEVARDIFRTSNAKTGMTDAKMAFLQASAIKLSIASGKAVNLSWVDSTTGLSVAQALAFIDTFYTGKLATPANINTKSFNTGTTNLKNAAKTLDDYIQKFHCGAIVPIV</sequence>
<organism evidence="2 3">
    <name type="scientific">Adhaeribacter rhizoryzae</name>
    <dbReference type="NCBI Taxonomy" id="2607907"/>
    <lineage>
        <taxon>Bacteria</taxon>
        <taxon>Pseudomonadati</taxon>
        <taxon>Bacteroidota</taxon>
        <taxon>Cytophagia</taxon>
        <taxon>Cytophagales</taxon>
        <taxon>Hymenobacteraceae</taxon>
        <taxon>Adhaeribacter</taxon>
    </lineage>
</organism>
<dbReference type="EMBL" id="VWSF01000006">
    <property type="protein sequence ID" value="KAA5546671.1"/>
    <property type="molecule type" value="Genomic_DNA"/>
</dbReference>
<evidence type="ECO:0000256" key="1">
    <source>
        <dbReference type="SAM" id="SignalP"/>
    </source>
</evidence>
<name>A0A5M6DGN4_9BACT</name>
<keyword evidence="3" id="KW-1185">Reference proteome</keyword>
<evidence type="ECO:0000313" key="3">
    <source>
        <dbReference type="Proteomes" id="UP000323426"/>
    </source>
</evidence>
<dbReference type="Proteomes" id="UP000323426">
    <property type="component" value="Unassembled WGS sequence"/>
</dbReference>
<proteinExistence type="predicted"/>
<reference evidence="2 3" key="1">
    <citation type="submission" date="2019-09" db="EMBL/GenBank/DDBJ databases">
        <title>Genome sequence and assembly of Adhaeribacter sp.</title>
        <authorList>
            <person name="Chhetri G."/>
        </authorList>
    </citation>
    <scope>NUCLEOTIDE SEQUENCE [LARGE SCALE GENOMIC DNA]</scope>
    <source>
        <strain evidence="2 3">DK36</strain>
    </source>
</reference>
<accession>A0A5M6DGN4</accession>
<gene>
    <name evidence="2" type="ORF">F0145_10015</name>
</gene>
<feature type="chain" id="PRO_5024459665" evidence="1">
    <location>
        <begin position="23"/>
        <end position="335"/>
    </location>
</feature>
<feature type="signal peptide" evidence="1">
    <location>
        <begin position="1"/>
        <end position="22"/>
    </location>
</feature>
<dbReference type="AlphaFoldDB" id="A0A5M6DGN4"/>
<protein>
    <submittedName>
        <fullName evidence="2">Uncharacterized protein</fullName>
    </submittedName>
</protein>
<comment type="caution">
    <text evidence="2">The sequence shown here is derived from an EMBL/GenBank/DDBJ whole genome shotgun (WGS) entry which is preliminary data.</text>
</comment>
<evidence type="ECO:0000313" key="2">
    <source>
        <dbReference type="EMBL" id="KAA5546671.1"/>
    </source>
</evidence>
<keyword evidence="1" id="KW-0732">Signal</keyword>
<dbReference type="RefSeq" id="WP_150088275.1">
    <property type="nucleotide sequence ID" value="NZ_VWSF01000006.1"/>
</dbReference>